<dbReference type="PANTHER" id="PTHR43649:SF12">
    <property type="entry name" value="DIACETYLCHITOBIOSE BINDING PROTEIN DASA"/>
    <property type="match status" value="1"/>
</dbReference>
<accession>A0ABQ5W5P6</accession>
<feature type="chain" id="PRO_5047519317" evidence="5">
    <location>
        <begin position="23"/>
        <end position="432"/>
    </location>
</feature>
<evidence type="ECO:0000256" key="3">
    <source>
        <dbReference type="ARBA" id="ARBA00022764"/>
    </source>
</evidence>
<evidence type="ECO:0000256" key="5">
    <source>
        <dbReference type="SAM" id="SignalP"/>
    </source>
</evidence>
<comment type="caution">
    <text evidence="6">The sequence shown here is derived from an EMBL/GenBank/DDBJ whole genome shotgun (WGS) entry which is preliminary data.</text>
</comment>
<dbReference type="Proteomes" id="UP001156691">
    <property type="component" value="Unassembled WGS sequence"/>
</dbReference>
<dbReference type="Gene3D" id="3.40.190.10">
    <property type="entry name" value="Periplasmic binding protein-like II"/>
    <property type="match status" value="2"/>
</dbReference>
<dbReference type="Pfam" id="PF01547">
    <property type="entry name" value="SBP_bac_1"/>
    <property type="match status" value="1"/>
</dbReference>
<name>A0ABQ5W5P6_9HYPH</name>
<organism evidence="6 7">
    <name type="scientific">Devosia nitrariae</name>
    <dbReference type="NCBI Taxonomy" id="2071872"/>
    <lineage>
        <taxon>Bacteria</taxon>
        <taxon>Pseudomonadati</taxon>
        <taxon>Pseudomonadota</taxon>
        <taxon>Alphaproteobacteria</taxon>
        <taxon>Hyphomicrobiales</taxon>
        <taxon>Devosiaceae</taxon>
        <taxon>Devosia</taxon>
    </lineage>
</organism>
<dbReference type="InterPro" id="IPR006059">
    <property type="entry name" value="SBP"/>
</dbReference>
<dbReference type="EMBL" id="BSNS01000011">
    <property type="protein sequence ID" value="GLQ55109.1"/>
    <property type="molecule type" value="Genomic_DNA"/>
</dbReference>
<feature type="signal peptide" evidence="5">
    <location>
        <begin position="1"/>
        <end position="22"/>
    </location>
</feature>
<keyword evidence="5" id="KW-0732">Signal</keyword>
<keyword evidence="7" id="KW-1185">Reference proteome</keyword>
<comment type="subcellular location">
    <subcellularLocation>
        <location evidence="1">Periplasm</location>
    </subcellularLocation>
</comment>
<evidence type="ECO:0000256" key="1">
    <source>
        <dbReference type="ARBA" id="ARBA00004418"/>
    </source>
</evidence>
<evidence type="ECO:0000313" key="7">
    <source>
        <dbReference type="Proteomes" id="UP001156691"/>
    </source>
</evidence>
<gene>
    <name evidence="6" type="ORF">GCM10010862_23680</name>
</gene>
<dbReference type="PANTHER" id="PTHR43649">
    <property type="entry name" value="ARABINOSE-BINDING PROTEIN-RELATED"/>
    <property type="match status" value="1"/>
</dbReference>
<comment type="similarity">
    <text evidence="2">Belongs to the bacterial solute-binding protein 1 family.</text>
</comment>
<protein>
    <submittedName>
        <fullName evidence="6">Sugar ABC transporter substrate-binding protein</fullName>
    </submittedName>
</protein>
<dbReference type="SUPFAM" id="SSF53850">
    <property type="entry name" value="Periplasmic binding protein-like II"/>
    <property type="match status" value="1"/>
</dbReference>
<reference evidence="7" key="1">
    <citation type="journal article" date="2019" name="Int. J. Syst. Evol. Microbiol.">
        <title>The Global Catalogue of Microorganisms (GCM) 10K type strain sequencing project: providing services to taxonomists for standard genome sequencing and annotation.</title>
        <authorList>
            <consortium name="The Broad Institute Genomics Platform"/>
            <consortium name="The Broad Institute Genome Sequencing Center for Infectious Disease"/>
            <person name="Wu L."/>
            <person name="Ma J."/>
        </authorList>
    </citation>
    <scope>NUCLEOTIDE SEQUENCE [LARGE SCALE GENOMIC DNA]</scope>
    <source>
        <strain evidence="7">NBRC 112416</strain>
    </source>
</reference>
<evidence type="ECO:0000256" key="2">
    <source>
        <dbReference type="ARBA" id="ARBA00008520"/>
    </source>
</evidence>
<feature type="compositionally biased region" description="Polar residues" evidence="4">
    <location>
        <begin position="41"/>
        <end position="57"/>
    </location>
</feature>
<dbReference type="RefSeq" id="WP_284340544.1">
    <property type="nucleotide sequence ID" value="NZ_BSNS01000011.1"/>
</dbReference>
<keyword evidence="3" id="KW-0574">Periplasm</keyword>
<evidence type="ECO:0000256" key="4">
    <source>
        <dbReference type="SAM" id="MobiDB-lite"/>
    </source>
</evidence>
<sequence length="432" mass="47466">MKRSFVATLLACTVLGGTGALAQELVTADRVGDPGAPNVLTFRTNPGQSPNNPSPEQNAAFKPIWQEFAEAHPDWQVQFEFFSTDIGGEHARLLEQARAGRAPDCVSVDSFQLALFVQNGVLQPVTSFFEQEEIDDLFPFIREGITGEDGEIYAWWWGTDLRIFYRDTTVMPDAPATWDELQAAASAAAEAGKEGVLFNGGRWEGTAFDWLAHFWSQGGELVDDTGKPIFGEGDNREYMLNALTFYDELVESGAAPSRVANIATYDDFNAAAIAGTAASFIGGHWQRSQIREGMSPEQFANWEVSEIPGPTPDQRATGTGGWTVAAFSDDPAKIEMCVALMREVFMGPANEVVGDLPTRQALFDSLPRFQDEYFTQLRDYLVNGKARPGVPIYPEISNQLQIMMGEVLAQTKEPDAALTDAWNAVNEAYSRM</sequence>
<evidence type="ECO:0000313" key="6">
    <source>
        <dbReference type="EMBL" id="GLQ55109.1"/>
    </source>
</evidence>
<dbReference type="InterPro" id="IPR050490">
    <property type="entry name" value="Bact_solute-bd_prot1"/>
</dbReference>
<proteinExistence type="inferred from homology"/>
<feature type="region of interest" description="Disordered" evidence="4">
    <location>
        <begin position="36"/>
        <end position="58"/>
    </location>
</feature>